<dbReference type="RefSeq" id="WP_091541910.1">
    <property type="nucleotide sequence ID" value="NZ_FONY01000008.1"/>
</dbReference>
<dbReference type="STRING" id="1003.SAMN04488541_100878"/>
<dbReference type="InterPro" id="IPR036737">
    <property type="entry name" value="OmpA-like_sf"/>
</dbReference>
<dbReference type="Pfam" id="PF07676">
    <property type="entry name" value="PD40"/>
    <property type="match status" value="1"/>
</dbReference>
<dbReference type="PANTHER" id="PTHR30329">
    <property type="entry name" value="STATOR ELEMENT OF FLAGELLAR MOTOR COMPLEX"/>
    <property type="match status" value="1"/>
</dbReference>
<dbReference type="InterPro" id="IPR050330">
    <property type="entry name" value="Bact_OuterMem_StrucFunc"/>
</dbReference>
<dbReference type="SUPFAM" id="SSF48452">
    <property type="entry name" value="TPR-like"/>
    <property type="match status" value="1"/>
</dbReference>
<evidence type="ECO:0000313" key="7">
    <source>
        <dbReference type="Proteomes" id="UP000199513"/>
    </source>
</evidence>
<name>A0A1I2E076_9BACT</name>
<dbReference type="SUPFAM" id="SSF82171">
    <property type="entry name" value="DPP6 N-terminal domain-like"/>
    <property type="match status" value="1"/>
</dbReference>
<dbReference type="PRINTS" id="PR01021">
    <property type="entry name" value="OMPADOMAIN"/>
</dbReference>
<gene>
    <name evidence="6" type="ORF">SAMN04488541_100878</name>
</gene>
<dbReference type="InterPro" id="IPR011990">
    <property type="entry name" value="TPR-like_helical_dom_sf"/>
</dbReference>
<dbReference type="InterPro" id="IPR006664">
    <property type="entry name" value="OMP_bac"/>
</dbReference>
<keyword evidence="3" id="KW-0998">Cell outer membrane</keyword>
<organism evidence="6 7">
    <name type="scientific">Thermoflexibacter ruber</name>
    <dbReference type="NCBI Taxonomy" id="1003"/>
    <lineage>
        <taxon>Bacteria</taxon>
        <taxon>Pseudomonadati</taxon>
        <taxon>Bacteroidota</taxon>
        <taxon>Cytophagia</taxon>
        <taxon>Cytophagales</taxon>
        <taxon>Thermoflexibacteraceae</taxon>
        <taxon>Thermoflexibacter</taxon>
    </lineage>
</organism>
<dbReference type="Gene3D" id="1.25.40.10">
    <property type="entry name" value="Tetratricopeptide repeat domain"/>
    <property type="match status" value="1"/>
</dbReference>
<dbReference type="InterPro" id="IPR006665">
    <property type="entry name" value="OmpA-like"/>
</dbReference>
<reference evidence="6 7" key="1">
    <citation type="submission" date="2016-10" db="EMBL/GenBank/DDBJ databases">
        <authorList>
            <person name="de Groot N.N."/>
        </authorList>
    </citation>
    <scope>NUCLEOTIDE SEQUENCE [LARGE SCALE GENOMIC DNA]</scope>
    <source>
        <strain>GEY</strain>
        <strain evidence="7">DSM 9560</strain>
    </source>
</reference>
<dbReference type="Pfam" id="PF12895">
    <property type="entry name" value="ANAPC3"/>
    <property type="match status" value="1"/>
</dbReference>
<dbReference type="EMBL" id="FONY01000008">
    <property type="protein sequence ID" value="SFE85650.1"/>
    <property type="molecule type" value="Genomic_DNA"/>
</dbReference>
<accession>A0A1I2E076</accession>
<dbReference type="InterPro" id="IPR011659">
    <property type="entry name" value="WD40"/>
</dbReference>
<sequence length="663" mass="76262">MKKIYAECILTILIFLFIGSLAHAQVLRMTLANKKYEQYHYADAIQMYEAIVAANPENAEATEKLAHCYRKINDSKNAEKWYAKVVETPKSHPINKLYYAQSLAKNGKYKESQKWYNAYAQAAKADPRGSKFAMSYNDSVMANFYKDSARYKIQLAEFNSEQADFSPMFFREGIVFCSNRKDGSIRQVKHTFQWNKTEFLDLYYTSGGEGVEKLNQRLNSRYHEGPVTFFPSQDSIIFTRNNYLNGKYKTSKDKTNKLKLYFANTSSENGDWGNIKEFPYNNNEYSVGHPTLSTDGRTLYFASDMPGGYGGTDIYKSVYSRGKWSRPVNLGAEINTKGNEMFPFIDENEDLYFSSDGHAGLGGLDMFVSRNKNGKFTAPQNLGAPLNSSQDDFGYIFDEEREEGYFTSNREGGVGDDDIYTFKRKTCKFIVVVVNEKTNEIIKNAKVEGIEVETAVNFPAESLNDSIYTFKTKLRTNYDLKAFKEGFEEGNSKLSEEKLLRCLVGGEDINDTIYIPIRPIEVFADNTPQPNKDKPRFRYKGNPNVKVIEVTNVYFDFDKYYIRPDAAKELDRVIEIMNQYPTLKIELSSHTDTRATNYYNIRLAQRRSRASYHYLVSRGIDPERLVVNSFGENKLAVDCPDFKDCNEEEHQLNRRTEIVILSY</sequence>
<dbReference type="Proteomes" id="UP000199513">
    <property type="component" value="Unassembled WGS sequence"/>
</dbReference>
<keyword evidence="7" id="KW-1185">Reference proteome</keyword>
<protein>
    <submittedName>
        <fullName evidence="6">Outer membrane protein OmpA</fullName>
    </submittedName>
</protein>
<evidence type="ECO:0000256" key="2">
    <source>
        <dbReference type="ARBA" id="ARBA00023136"/>
    </source>
</evidence>
<evidence type="ECO:0000259" key="5">
    <source>
        <dbReference type="PROSITE" id="PS51123"/>
    </source>
</evidence>
<comment type="subcellular location">
    <subcellularLocation>
        <location evidence="1">Cell outer membrane</location>
    </subcellularLocation>
</comment>
<feature type="domain" description="OmpA-like" evidence="5">
    <location>
        <begin position="542"/>
        <end position="663"/>
    </location>
</feature>
<dbReference type="PANTHER" id="PTHR30329:SF21">
    <property type="entry name" value="LIPOPROTEIN YIAD-RELATED"/>
    <property type="match status" value="1"/>
</dbReference>
<keyword evidence="2 4" id="KW-0472">Membrane</keyword>
<dbReference type="AlphaFoldDB" id="A0A1I2E076"/>
<evidence type="ECO:0000256" key="1">
    <source>
        <dbReference type="ARBA" id="ARBA00004442"/>
    </source>
</evidence>
<dbReference type="Pfam" id="PF00691">
    <property type="entry name" value="OmpA"/>
    <property type="match status" value="1"/>
</dbReference>
<evidence type="ECO:0000256" key="3">
    <source>
        <dbReference type="ARBA" id="ARBA00023237"/>
    </source>
</evidence>
<dbReference type="CDD" id="cd07185">
    <property type="entry name" value="OmpA_C-like"/>
    <property type="match status" value="1"/>
</dbReference>
<dbReference type="GO" id="GO:0009279">
    <property type="term" value="C:cell outer membrane"/>
    <property type="evidence" value="ECO:0007669"/>
    <property type="project" value="UniProtKB-SubCell"/>
</dbReference>
<evidence type="ECO:0000313" key="6">
    <source>
        <dbReference type="EMBL" id="SFE85650.1"/>
    </source>
</evidence>
<dbReference type="Gene3D" id="3.30.1330.60">
    <property type="entry name" value="OmpA-like domain"/>
    <property type="match status" value="1"/>
</dbReference>
<evidence type="ECO:0000256" key="4">
    <source>
        <dbReference type="PROSITE-ProRule" id="PRU00473"/>
    </source>
</evidence>
<dbReference type="PROSITE" id="PS51123">
    <property type="entry name" value="OMPA_2"/>
    <property type="match status" value="1"/>
</dbReference>
<dbReference type="SUPFAM" id="SSF103088">
    <property type="entry name" value="OmpA-like"/>
    <property type="match status" value="1"/>
</dbReference>
<dbReference type="OrthoDB" id="1488841at2"/>
<proteinExistence type="predicted"/>